<reference evidence="1 2" key="1">
    <citation type="journal article" date="2018" name="Sci. Rep.">
        <title>Rhizobium tumorigenes sp. nov., a novel plant tumorigenic bacterium isolated from cane gall tumors on thornless blackberry.</title>
        <authorList>
            <person name="Kuzmanovi N."/>
            <person name="Smalla K."/>
            <person name="Gronow S."/>
            <person name="PuBawska J."/>
        </authorList>
    </citation>
    <scope>NUCLEOTIDE SEQUENCE [LARGE SCALE GENOMIC DNA]</scope>
    <source>
        <strain evidence="1 2">1078</strain>
    </source>
</reference>
<organism evidence="1 2">
    <name type="scientific">Rhizobium tumorigenes</name>
    <dbReference type="NCBI Taxonomy" id="2041385"/>
    <lineage>
        <taxon>Bacteria</taxon>
        <taxon>Pseudomonadati</taxon>
        <taxon>Pseudomonadota</taxon>
        <taxon>Alphaproteobacteria</taxon>
        <taxon>Hyphomicrobiales</taxon>
        <taxon>Rhizobiaceae</taxon>
        <taxon>Rhizobium/Agrobacterium group</taxon>
        <taxon>Rhizobium</taxon>
    </lineage>
</organism>
<dbReference type="Gene3D" id="3.90.550.10">
    <property type="entry name" value="Spore Coat Polysaccharide Biosynthesis Protein SpsA, Chain A"/>
    <property type="match status" value="1"/>
</dbReference>
<evidence type="ECO:0000313" key="2">
    <source>
        <dbReference type="Proteomes" id="UP000249499"/>
    </source>
</evidence>
<dbReference type="SUPFAM" id="SSF53448">
    <property type="entry name" value="Nucleotide-diphospho-sugar transferases"/>
    <property type="match status" value="1"/>
</dbReference>
<geneLocation type="plasmid" evidence="1 2">
    <name>unnamed2</name>
</geneLocation>
<proteinExistence type="predicted"/>
<reference evidence="2" key="2">
    <citation type="journal article" date="2023" name="MicrobiologyOpen">
        <title>Genomics of the tumorigenes clade of the family Rhizobiaceae and description of Rhizobium rhododendri sp. nov.</title>
        <authorList>
            <person name="Kuzmanovic N."/>
            <person name="diCenzo G.C."/>
            <person name="Bunk B."/>
            <person name="Sproeer C."/>
            <person name="Fruehling A."/>
            <person name="Neumann-Schaal M."/>
            <person name="Overmann J."/>
            <person name="Smalla K."/>
        </authorList>
    </citation>
    <scope>NUCLEOTIDE SEQUENCE [LARGE SCALE GENOMIC DNA]</scope>
    <source>
        <strain evidence="2">1078</strain>
        <plasmid evidence="2">unnamed2</plasmid>
    </source>
</reference>
<dbReference type="KEGG" id="rtu:PR017_26025"/>
<gene>
    <name evidence="1" type="ORF">PR017_26025</name>
</gene>
<evidence type="ECO:0000313" key="1">
    <source>
        <dbReference type="EMBL" id="WFR99105.1"/>
    </source>
</evidence>
<dbReference type="EMBL" id="CP117259">
    <property type="protein sequence ID" value="WFR99105.1"/>
    <property type="molecule type" value="Genomic_DNA"/>
</dbReference>
<name>A0AAF1KUY5_9HYPH</name>
<protein>
    <submittedName>
        <fullName evidence="1">Uncharacterized protein</fullName>
    </submittedName>
</protein>
<dbReference type="InterPro" id="IPR029044">
    <property type="entry name" value="Nucleotide-diphossugar_trans"/>
</dbReference>
<dbReference type="Proteomes" id="UP000249499">
    <property type="component" value="Plasmid unnamed2"/>
</dbReference>
<keyword evidence="2" id="KW-1185">Reference proteome</keyword>
<keyword evidence="1" id="KW-0614">Plasmid</keyword>
<sequence>MTIAGLNIVVPLAGPDFVSADGSLKALIDIGQAEPFLHATLKQRPWARGTAPSSYAFVLHDRPATRAFASNYLQAWFPGCRVVFLSHFTAGAAFSSLAGAALQLGSHNSPVVIDLADILYSTALDPAFHFARHPEAGGLALTFQSQNPLYSYLRKNDEGNVVEAAEKKVISSEASAGTYAFRSGSVLLKALAHALENASTQTHRDLFFVCPLFNGILAQSLTVTTTKVENVRDMKQVDG</sequence>
<dbReference type="AlphaFoldDB" id="A0AAF1KUY5"/>
<dbReference type="RefSeq" id="WP_206423189.1">
    <property type="nucleotide sequence ID" value="NZ_CP117259.1"/>
</dbReference>
<accession>A0AAF1KUY5</accession>